<dbReference type="Proteomes" id="UP000789901">
    <property type="component" value="Unassembled WGS sequence"/>
</dbReference>
<accession>A0ABM8W1Q3</accession>
<protein>
    <submittedName>
        <fullName evidence="1">25418_t:CDS:1</fullName>
    </submittedName>
</protein>
<evidence type="ECO:0000313" key="1">
    <source>
        <dbReference type="EMBL" id="CAG8502387.1"/>
    </source>
</evidence>
<keyword evidence="2" id="KW-1185">Reference proteome</keyword>
<gene>
    <name evidence="1" type="ORF">GMARGA_LOCUS2267</name>
</gene>
<sequence>MLEENLELILKKIGKLYKGYKKEKPKEQLPEVKDEEFQKWTGT</sequence>
<dbReference type="EMBL" id="CAJVQB010000692">
    <property type="protein sequence ID" value="CAG8502387.1"/>
    <property type="molecule type" value="Genomic_DNA"/>
</dbReference>
<proteinExistence type="predicted"/>
<comment type="caution">
    <text evidence="1">The sequence shown here is derived from an EMBL/GenBank/DDBJ whole genome shotgun (WGS) entry which is preliminary data.</text>
</comment>
<organism evidence="1 2">
    <name type="scientific">Gigaspora margarita</name>
    <dbReference type="NCBI Taxonomy" id="4874"/>
    <lineage>
        <taxon>Eukaryota</taxon>
        <taxon>Fungi</taxon>
        <taxon>Fungi incertae sedis</taxon>
        <taxon>Mucoromycota</taxon>
        <taxon>Glomeromycotina</taxon>
        <taxon>Glomeromycetes</taxon>
        <taxon>Diversisporales</taxon>
        <taxon>Gigasporaceae</taxon>
        <taxon>Gigaspora</taxon>
    </lineage>
</organism>
<reference evidence="1 2" key="1">
    <citation type="submission" date="2021-06" db="EMBL/GenBank/DDBJ databases">
        <authorList>
            <person name="Kallberg Y."/>
            <person name="Tangrot J."/>
            <person name="Rosling A."/>
        </authorList>
    </citation>
    <scope>NUCLEOTIDE SEQUENCE [LARGE SCALE GENOMIC DNA]</scope>
    <source>
        <strain evidence="1 2">120-4 pot B 10/14</strain>
    </source>
</reference>
<name>A0ABM8W1Q3_GIGMA</name>
<evidence type="ECO:0000313" key="2">
    <source>
        <dbReference type="Proteomes" id="UP000789901"/>
    </source>
</evidence>